<accession>A0A803QQ50</accession>
<name>A0A803QQ50_CANSA</name>
<evidence type="ECO:0000313" key="2">
    <source>
        <dbReference type="Proteomes" id="UP000596661"/>
    </source>
</evidence>
<protein>
    <submittedName>
        <fullName evidence="1">Uncharacterized protein</fullName>
    </submittedName>
</protein>
<dbReference type="Proteomes" id="UP000596661">
    <property type="component" value="Unassembled WGS sequence"/>
</dbReference>
<keyword evidence="2" id="KW-1185">Reference proteome</keyword>
<proteinExistence type="predicted"/>
<dbReference type="Gramene" id="evm.model.10.728">
    <property type="protein sequence ID" value="cds.evm.model.10.728"/>
    <property type="gene ID" value="evm.TU.10.728"/>
</dbReference>
<dbReference type="EMBL" id="UZAU01000811">
    <property type="status" value="NOT_ANNOTATED_CDS"/>
    <property type="molecule type" value="Genomic_DNA"/>
</dbReference>
<evidence type="ECO:0000313" key="1">
    <source>
        <dbReference type="EnsemblPlants" id="cds.evm.model.10.728"/>
    </source>
</evidence>
<dbReference type="AlphaFoldDB" id="A0A803QQ50"/>
<organism evidence="1 2">
    <name type="scientific">Cannabis sativa</name>
    <name type="common">Hemp</name>
    <name type="synonym">Marijuana</name>
    <dbReference type="NCBI Taxonomy" id="3483"/>
    <lineage>
        <taxon>Eukaryota</taxon>
        <taxon>Viridiplantae</taxon>
        <taxon>Streptophyta</taxon>
        <taxon>Embryophyta</taxon>
        <taxon>Tracheophyta</taxon>
        <taxon>Spermatophyta</taxon>
        <taxon>Magnoliopsida</taxon>
        <taxon>eudicotyledons</taxon>
        <taxon>Gunneridae</taxon>
        <taxon>Pentapetalae</taxon>
        <taxon>rosids</taxon>
        <taxon>fabids</taxon>
        <taxon>Rosales</taxon>
        <taxon>Cannabaceae</taxon>
        <taxon>Cannabis</taxon>
    </lineage>
</organism>
<dbReference type="EnsemblPlants" id="evm.model.10.728">
    <property type="protein sequence ID" value="cds.evm.model.10.728"/>
    <property type="gene ID" value="evm.TU.10.728"/>
</dbReference>
<reference evidence="1" key="1">
    <citation type="submission" date="2021-03" db="UniProtKB">
        <authorList>
            <consortium name="EnsemblPlants"/>
        </authorList>
    </citation>
    <scope>IDENTIFICATION</scope>
</reference>
<sequence>MRYLPSNWAYRVQSCVVDTLPEGRPISTAEGTPITKFANGTSLTVVEEENATEGDVEVLEVEDKGKVRPATPSEAEKESMKRAQEILKLPLDTHNISLLVTEANFIKYKLYPTDNGQGVNSNF</sequence>